<reference evidence="2 3" key="1">
    <citation type="submission" date="2017-05" db="EMBL/GenBank/DDBJ databases">
        <authorList>
            <person name="Varghese N."/>
            <person name="Submissions S."/>
        </authorList>
    </citation>
    <scope>NUCLEOTIDE SEQUENCE [LARGE SCALE GENOMIC DNA]</scope>
    <source>
        <strain evidence="2 3">DSM 21194</strain>
    </source>
</reference>
<dbReference type="EMBL" id="FXTH01000003">
    <property type="protein sequence ID" value="SMO48651.1"/>
    <property type="molecule type" value="Genomic_DNA"/>
</dbReference>
<feature type="transmembrane region" description="Helical" evidence="1">
    <location>
        <begin position="12"/>
        <end position="35"/>
    </location>
</feature>
<dbReference type="Proteomes" id="UP000317593">
    <property type="component" value="Unassembled WGS sequence"/>
</dbReference>
<evidence type="ECO:0000313" key="3">
    <source>
        <dbReference type="Proteomes" id="UP000317593"/>
    </source>
</evidence>
<keyword evidence="3" id="KW-1185">Reference proteome</keyword>
<evidence type="ECO:0000313" key="2">
    <source>
        <dbReference type="EMBL" id="SMO48651.1"/>
    </source>
</evidence>
<dbReference type="AlphaFoldDB" id="A0A521BPG5"/>
<keyword evidence="1" id="KW-0812">Transmembrane</keyword>
<organism evidence="2 3">
    <name type="scientific">Fodinibius sediminis</name>
    <dbReference type="NCBI Taxonomy" id="1214077"/>
    <lineage>
        <taxon>Bacteria</taxon>
        <taxon>Pseudomonadati</taxon>
        <taxon>Balneolota</taxon>
        <taxon>Balneolia</taxon>
        <taxon>Balneolales</taxon>
        <taxon>Balneolaceae</taxon>
        <taxon>Fodinibius</taxon>
    </lineage>
</organism>
<keyword evidence="1" id="KW-1133">Transmembrane helix</keyword>
<accession>A0A521BPG5</accession>
<protein>
    <submittedName>
        <fullName evidence="2">Uncharacterized protein</fullName>
    </submittedName>
</protein>
<keyword evidence="1" id="KW-0472">Membrane</keyword>
<evidence type="ECO:0000256" key="1">
    <source>
        <dbReference type="SAM" id="Phobius"/>
    </source>
</evidence>
<name>A0A521BPG5_9BACT</name>
<sequence length="80" mass="8997">MLLHPVQFDGIGIAGIPLADIHILLIINTNVMAVFKNRFLLNHQLQLALLIFRGSPSRVGSTRFSPFRMVTKPDSPVRFK</sequence>
<gene>
    <name evidence="2" type="ORF">SAMN06265218_103243</name>
</gene>
<proteinExistence type="predicted"/>